<organism evidence="2 3">
    <name type="scientific">Streptomyces evansiae</name>
    <dbReference type="NCBI Taxonomy" id="3075535"/>
    <lineage>
        <taxon>Bacteria</taxon>
        <taxon>Bacillati</taxon>
        <taxon>Actinomycetota</taxon>
        <taxon>Actinomycetes</taxon>
        <taxon>Kitasatosporales</taxon>
        <taxon>Streptomycetaceae</taxon>
        <taxon>Streptomyces</taxon>
    </lineage>
</organism>
<evidence type="ECO:0000313" key="2">
    <source>
        <dbReference type="EMBL" id="MDT0416920.1"/>
    </source>
</evidence>
<keyword evidence="2" id="KW-0560">Oxidoreductase</keyword>
<dbReference type="PRINTS" id="PR00420">
    <property type="entry name" value="RNGMNOXGNASE"/>
</dbReference>
<dbReference type="RefSeq" id="WP_311677149.1">
    <property type="nucleotide sequence ID" value="NZ_JAVRER010000022.1"/>
</dbReference>
<dbReference type="PANTHER" id="PTHR46865:SF2">
    <property type="entry name" value="MONOOXYGENASE"/>
    <property type="match status" value="1"/>
</dbReference>
<gene>
    <name evidence="2" type="ORF">RM574_15615</name>
</gene>
<feature type="domain" description="FAD-binding" evidence="1">
    <location>
        <begin position="10"/>
        <end position="318"/>
    </location>
</feature>
<dbReference type="AlphaFoldDB" id="A0ABD5E660"/>
<dbReference type="EMBL" id="JAVRER010000022">
    <property type="protein sequence ID" value="MDT0416920.1"/>
    <property type="molecule type" value="Genomic_DNA"/>
</dbReference>
<evidence type="ECO:0000313" key="3">
    <source>
        <dbReference type="Proteomes" id="UP001183607"/>
    </source>
</evidence>
<dbReference type="InterPro" id="IPR036188">
    <property type="entry name" value="FAD/NAD-bd_sf"/>
</dbReference>
<protein>
    <submittedName>
        <fullName evidence="2">FAD-dependent monooxygenase</fullName>
    </submittedName>
</protein>
<dbReference type="Gene3D" id="3.30.9.10">
    <property type="entry name" value="D-Amino Acid Oxidase, subunit A, domain 2"/>
    <property type="match status" value="1"/>
</dbReference>
<proteinExistence type="predicted"/>
<comment type="caution">
    <text evidence="2">The sequence shown here is derived from an EMBL/GenBank/DDBJ whole genome shotgun (WGS) entry which is preliminary data.</text>
</comment>
<dbReference type="GO" id="GO:0004497">
    <property type="term" value="F:monooxygenase activity"/>
    <property type="evidence" value="ECO:0007669"/>
    <property type="project" value="UniProtKB-KW"/>
</dbReference>
<accession>A0ABD5E660</accession>
<sequence>MHAPSSPRRVLVSGAGVAGSALAHRLDRQGFDVTVVEKAASAPAPGRGHAVALGEAAREVADRMGLLPALRAAHVGRRLTTRLDAAGEVRESVRSADDALRVRRGDLLAALRAPLEGRVEFLTGDSVATLDDDGDAVHVAFDSGDFRTYDLVIGAEGPHSNTRRLVFGPERPFHHYHGQVFAGFSLPNDFGLAHETVVWEAPGRRASLTAYGPGEPAHACLTLTREDPPYTVFGDPWAQRELVRGYFPEQVWQLPVLVREMWRAQDLHVDVVGEIRIRAWSHERVALVGDAAWGGSLLAGEGAGKALVGAYVLGEELGAGGPHGGAFARYEELLRGGAEKVPL</sequence>
<dbReference type="Proteomes" id="UP001183607">
    <property type="component" value="Unassembled WGS sequence"/>
</dbReference>
<dbReference type="PANTHER" id="PTHR46865">
    <property type="entry name" value="OXIDOREDUCTASE-RELATED"/>
    <property type="match status" value="1"/>
</dbReference>
<reference evidence="3" key="1">
    <citation type="submission" date="2023-07" db="EMBL/GenBank/DDBJ databases">
        <title>30 novel species of actinomycetes from the DSMZ collection.</title>
        <authorList>
            <person name="Nouioui I."/>
        </authorList>
    </citation>
    <scope>NUCLEOTIDE SEQUENCE [LARGE SCALE GENOMIC DNA]</scope>
    <source>
        <strain evidence="3">DSM 41982</strain>
    </source>
</reference>
<keyword evidence="2" id="KW-0503">Monooxygenase</keyword>
<dbReference type="Pfam" id="PF01494">
    <property type="entry name" value="FAD_binding_3"/>
    <property type="match status" value="1"/>
</dbReference>
<dbReference type="InterPro" id="IPR002938">
    <property type="entry name" value="FAD-bd"/>
</dbReference>
<name>A0ABD5E660_9ACTN</name>
<dbReference type="Gene3D" id="3.50.50.60">
    <property type="entry name" value="FAD/NAD(P)-binding domain"/>
    <property type="match status" value="1"/>
</dbReference>
<dbReference type="SUPFAM" id="SSF51905">
    <property type="entry name" value="FAD/NAD(P)-binding domain"/>
    <property type="match status" value="1"/>
</dbReference>
<dbReference type="InterPro" id="IPR051704">
    <property type="entry name" value="FAD_aromatic-hydroxylase"/>
</dbReference>
<evidence type="ECO:0000259" key="1">
    <source>
        <dbReference type="Pfam" id="PF01494"/>
    </source>
</evidence>